<dbReference type="PROSITE" id="PS51934">
    <property type="entry name" value="LRAT"/>
    <property type="match status" value="1"/>
</dbReference>
<evidence type="ECO:0000259" key="1">
    <source>
        <dbReference type="PROSITE" id="PS51934"/>
    </source>
</evidence>
<dbReference type="Gene3D" id="3.90.1720.10">
    <property type="entry name" value="endopeptidase domain like (from Nostoc punctiforme)"/>
    <property type="match status" value="1"/>
</dbReference>
<dbReference type="InterPro" id="IPR007053">
    <property type="entry name" value="LRAT_dom"/>
</dbReference>
<dbReference type="EMBL" id="JBANAX010000226">
    <property type="protein sequence ID" value="KAL1218092.1"/>
    <property type="molecule type" value="Genomic_DNA"/>
</dbReference>
<dbReference type="PANTHER" id="PTHR46137:SF19">
    <property type="entry name" value="GB|AAF32477.1"/>
    <property type="match status" value="1"/>
</dbReference>
<evidence type="ECO:0000313" key="2">
    <source>
        <dbReference type="EMBL" id="KAL1218092.1"/>
    </source>
</evidence>
<gene>
    <name evidence="2" type="ORF">V5N11_004787</name>
</gene>
<dbReference type="AlphaFoldDB" id="A0ABD1BLL0"/>
<sequence>MGIISRDELKAGDHIYSWRNVYLYSHHGIYIGDEKVIHFIGGGGQKTGTRTFLDKITSRSVPNHGGNHKQPCPNCGDQSNLDGVVSSCLDCFLAGGNIHLFEYSVSQVVFLAKPRRGTCTTAPSDPCDVVFYRAKILLLLNGFGAYHVLENNCEDFAIYCKTSLMVGKNDVFGRGGQAHLVSVVGFITQLFMPSASRALSLTADIGVRKDAMKVSVETLVARSKKT</sequence>
<dbReference type="Proteomes" id="UP001558713">
    <property type="component" value="Unassembled WGS sequence"/>
</dbReference>
<keyword evidence="3" id="KW-1185">Reference proteome</keyword>
<dbReference type="PANTHER" id="PTHR46137">
    <property type="entry name" value="OS05G0310600 PROTEIN"/>
    <property type="match status" value="1"/>
</dbReference>
<proteinExistence type="predicted"/>
<organism evidence="2 3">
    <name type="scientific">Cardamine amara subsp. amara</name>
    <dbReference type="NCBI Taxonomy" id="228776"/>
    <lineage>
        <taxon>Eukaryota</taxon>
        <taxon>Viridiplantae</taxon>
        <taxon>Streptophyta</taxon>
        <taxon>Embryophyta</taxon>
        <taxon>Tracheophyta</taxon>
        <taxon>Spermatophyta</taxon>
        <taxon>Magnoliopsida</taxon>
        <taxon>eudicotyledons</taxon>
        <taxon>Gunneridae</taxon>
        <taxon>Pentapetalae</taxon>
        <taxon>rosids</taxon>
        <taxon>malvids</taxon>
        <taxon>Brassicales</taxon>
        <taxon>Brassicaceae</taxon>
        <taxon>Cardamineae</taxon>
        <taxon>Cardamine</taxon>
    </lineage>
</organism>
<protein>
    <submittedName>
        <fullName evidence="2">Protein LEAD-SENSITIVE 1</fullName>
    </submittedName>
</protein>
<feature type="domain" description="LRAT" evidence="1">
    <location>
        <begin position="16"/>
        <end position="169"/>
    </location>
</feature>
<dbReference type="Pfam" id="PF04970">
    <property type="entry name" value="LRAT"/>
    <property type="match status" value="1"/>
</dbReference>
<comment type="caution">
    <text evidence="2">The sequence shown here is derived from an EMBL/GenBank/DDBJ whole genome shotgun (WGS) entry which is preliminary data.</text>
</comment>
<accession>A0ABD1BLL0</accession>
<reference evidence="2 3" key="1">
    <citation type="submission" date="2024-04" db="EMBL/GenBank/DDBJ databases">
        <title>Genome assembly C_amara_ONT_v2.</title>
        <authorList>
            <person name="Yant L."/>
            <person name="Moore C."/>
            <person name="Slenker M."/>
        </authorList>
    </citation>
    <scope>NUCLEOTIDE SEQUENCE [LARGE SCALE GENOMIC DNA]</scope>
    <source>
        <tissue evidence="2">Leaf</tissue>
    </source>
</reference>
<name>A0ABD1BLL0_CARAN</name>
<evidence type="ECO:0000313" key="3">
    <source>
        <dbReference type="Proteomes" id="UP001558713"/>
    </source>
</evidence>